<gene>
    <name evidence="2" type="ORF">E2C01_051980</name>
</gene>
<organism evidence="2 3">
    <name type="scientific">Portunus trituberculatus</name>
    <name type="common">Swimming crab</name>
    <name type="synonym">Neptunus trituberculatus</name>
    <dbReference type="NCBI Taxonomy" id="210409"/>
    <lineage>
        <taxon>Eukaryota</taxon>
        <taxon>Metazoa</taxon>
        <taxon>Ecdysozoa</taxon>
        <taxon>Arthropoda</taxon>
        <taxon>Crustacea</taxon>
        <taxon>Multicrustacea</taxon>
        <taxon>Malacostraca</taxon>
        <taxon>Eumalacostraca</taxon>
        <taxon>Eucarida</taxon>
        <taxon>Decapoda</taxon>
        <taxon>Pleocyemata</taxon>
        <taxon>Brachyura</taxon>
        <taxon>Eubrachyura</taxon>
        <taxon>Portunoidea</taxon>
        <taxon>Portunidae</taxon>
        <taxon>Portuninae</taxon>
        <taxon>Portunus</taxon>
    </lineage>
</organism>
<dbReference type="EMBL" id="VSRR010015258">
    <property type="protein sequence ID" value="MPC57988.1"/>
    <property type="molecule type" value="Genomic_DNA"/>
</dbReference>
<name>A0A5B7GLV0_PORTR</name>
<dbReference type="Proteomes" id="UP000324222">
    <property type="component" value="Unassembled WGS sequence"/>
</dbReference>
<accession>A0A5B7GLV0</accession>
<comment type="caution">
    <text evidence="2">The sequence shown here is derived from an EMBL/GenBank/DDBJ whole genome shotgun (WGS) entry which is preliminary data.</text>
</comment>
<evidence type="ECO:0000313" key="2">
    <source>
        <dbReference type="EMBL" id="MPC57988.1"/>
    </source>
</evidence>
<keyword evidence="3" id="KW-1185">Reference proteome</keyword>
<feature type="region of interest" description="Disordered" evidence="1">
    <location>
        <begin position="1"/>
        <end position="31"/>
    </location>
</feature>
<evidence type="ECO:0000256" key="1">
    <source>
        <dbReference type="SAM" id="MobiDB-lite"/>
    </source>
</evidence>
<proteinExistence type="predicted"/>
<evidence type="ECO:0000313" key="3">
    <source>
        <dbReference type="Proteomes" id="UP000324222"/>
    </source>
</evidence>
<reference evidence="2 3" key="1">
    <citation type="submission" date="2019-05" db="EMBL/GenBank/DDBJ databases">
        <title>Another draft genome of Portunus trituberculatus and its Hox gene families provides insights of decapod evolution.</title>
        <authorList>
            <person name="Jeong J.-H."/>
            <person name="Song I."/>
            <person name="Kim S."/>
            <person name="Choi T."/>
            <person name="Kim D."/>
            <person name="Ryu S."/>
            <person name="Kim W."/>
        </authorList>
    </citation>
    <scope>NUCLEOTIDE SEQUENCE [LARGE SCALE GENOMIC DNA]</scope>
    <source>
        <tissue evidence="2">Muscle</tissue>
    </source>
</reference>
<dbReference type="AlphaFoldDB" id="A0A5B7GLV0"/>
<feature type="compositionally biased region" description="Polar residues" evidence="1">
    <location>
        <begin position="8"/>
        <end position="22"/>
    </location>
</feature>
<protein>
    <submittedName>
        <fullName evidence="2">Uncharacterized protein</fullName>
    </submittedName>
</protein>
<sequence>MGRGWAESPTSCLTLTTNTASIHHSGPRDDP</sequence>